<dbReference type="InterPro" id="IPR000073">
    <property type="entry name" value="AB_hydrolase_1"/>
</dbReference>
<evidence type="ECO:0000313" key="4">
    <source>
        <dbReference type="Proteomes" id="UP000545490"/>
    </source>
</evidence>
<protein>
    <submittedName>
        <fullName evidence="3">Pimeloyl-ACP methyl ester carboxylesterase</fullName>
    </submittedName>
</protein>
<sequence length="335" mass="38541">MTPTIFRSFPKPGNFGIETLRLSAAPLIAPRQPRSRTNSPQMSIEDRMTQGLKRRTVRVNGIRMHFAEAGDGPPVVLLHGYPETHHAWRDQWPELARDYHVIMPDLRGYGETDKPDQGYDKRNMAEDVRQLVAHLGYERIALVGHDRGARVATRFAKDHRAMVDRLVVLDNIPTRVVFETTDAKIAKLYWFFYFQQVPHLPEALVQGREEMFLRHFFTTWCYDPAAINEDAIKEYLRAYSAPGAFKGAFNDYRAGPIDLQQDQEDSDHLIECPVLVMWGRDFELVGGLYDVLAVWQGMANDVRGLAIPECGHLPQEEQPQRVNQELREFLRGWKG</sequence>
<feature type="domain" description="AB hydrolase-1" evidence="2">
    <location>
        <begin position="73"/>
        <end position="319"/>
    </location>
</feature>
<comment type="caution">
    <text evidence="3">The sequence shown here is derived from an EMBL/GenBank/DDBJ whole genome shotgun (WGS) entry which is preliminary data.</text>
</comment>
<proteinExistence type="predicted"/>
<organism evidence="3 4">
    <name type="scientific">Rhizobium fabae</name>
    <dbReference type="NCBI Taxonomy" id="573179"/>
    <lineage>
        <taxon>Bacteria</taxon>
        <taxon>Pseudomonadati</taxon>
        <taxon>Pseudomonadota</taxon>
        <taxon>Alphaproteobacteria</taxon>
        <taxon>Hyphomicrobiales</taxon>
        <taxon>Rhizobiaceae</taxon>
        <taxon>Rhizobium/Agrobacterium group</taxon>
        <taxon>Rhizobium</taxon>
    </lineage>
</organism>
<dbReference type="PRINTS" id="PR00412">
    <property type="entry name" value="EPOXHYDRLASE"/>
</dbReference>
<evidence type="ECO:0000313" key="3">
    <source>
        <dbReference type="EMBL" id="MBB3917596.1"/>
    </source>
</evidence>
<dbReference type="PRINTS" id="PR00111">
    <property type="entry name" value="ABHYDROLASE"/>
</dbReference>
<dbReference type="PANTHER" id="PTHR43329">
    <property type="entry name" value="EPOXIDE HYDROLASE"/>
    <property type="match status" value="1"/>
</dbReference>
<dbReference type="InterPro" id="IPR029058">
    <property type="entry name" value="AB_hydrolase_fold"/>
</dbReference>
<name>A0A7W6BHJ7_9HYPH</name>
<dbReference type="Pfam" id="PF00561">
    <property type="entry name" value="Abhydrolase_1"/>
    <property type="match status" value="1"/>
</dbReference>
<dbReference type="AlphaFoldDB" id="A0A7W6BHJ7"/>
<dbReference type="GO" id="GO:0016787">
    <property type="term" value="F:hydrolase activity"/>
    <property type="evidence" value="ECO:0007669"/>
    <property type="project" value="UniProtKB-KW"/>
</dbReference>
<evidence type="ECO:0000256" key="1">
    <source>
        <dbReference type="ARBA" id="ARBA00022801"/>
    </source>
</evidence>
<gene>
    <name evidence="3" type="ORF">GGQ65_004915</name>
</gene>
<dbReference type="SUPFAM" id="SSF53474">
    <property type="entry name" value="alpha/beta-Hydrolases"/>
    <property type="match status" value="1"/>
</dbReference>
<dbReference type="EMBL" id="JACIDG010000014">
    <property type="protein sequence ID" value="MBB3917596.1"/>
    <property type="molecule type" value="Genomic_DNA"/>
</dbReference>
<reference evidence="3 4" key="1">
    <citation type="submission" date="2020-08" db="EMBL/GenBank/DDBJ databases">
        <title>Genomic Encyclopedia of Type Strains, Phase IV (KMG-IV): sequencing the most valuable type-strain genomes for metagenomic binning, comparative biology and taxonomic classification.</title>
        <authorList>
            <person name="Goeker M."/>
        </authorList>
    </citation>
    <scope>NUCLEOTIDE SEQUENCE [LARGE SCALE GENOMIC DNA]</scope>
    <source>
        <strain evidence="3 4">DSM 19331</strain>
    </source>
</reference>
<keyword evidence="1" id="KW-0378">Hydrolase</keyword>
<evidence type="ECO:0000259" key="2">
    <source>
        <dbReference type="Pfam" id="PF00561"/>
    </source>
</evidence>
<dbReference type="Proteomes" id="UP000545490">
    <property type="component" value="Unassembled WGS sequence"/>
</dbReference>
<accession>A0A7W6BHJ7</accession>
<dbReference type="Gene3D" id="3.40.50.1820">
    <property type="entry name" value="alpha/beta hydrolase"/>
    <property type="match status" value="1"/>
</dbReference>
<dbReference type="InterPro" id="IPR000639">
    <property type="entry name" value="Epox_hydrolase-like"/>
</dbReference>